<reference evidence="7" key="2">
    <citation type="submission" date="2020-09" db="EMBL/GenBank/DDBJ databases">
        <authorList>
            <person name="Sun Q."/>
            <person name="Zhou Y."/>
        </authorList>
    </citation>
    <scope>NUCLEOTIDE SEQUENCE</scope>
    <source>
        <strain evidence="7">CGMCC 4.7306</strain>
    </source>
</reference>
<evidence type="ECO:0000256" key="3">
    <source>
        <dbReference type="ARBA" id="ARBA00022777"/>
    </source>
</evidence>
<keyword evidence="4" id="KW-0067">ATP-binding</keyword>
<dbReference type="SMART" id="SM01120">
    <property type="entry name" value="Dak2"/>
    <property type="match status" value="1"/>
</dbReference>
<keyword evidence="3 7" id="KW-0418">Kinase</keyword>
<evidence type="ECO:0000256" key="4">
    <source>
        <dbReference type="ARBA" id="ARBA00022840"/>
    </source>
</evidence>
<dbReference type="Pfam" id="PF02734">
    <property type="entry name" value="Dak2"/>
    <property type="match status" value="1"/>
</dbReference>
<dbReference type="PANTHER" id="PTHR28629">
    <property type="entry name" value="TRIOKINASE/FMN CYCLASE"/>
    <property type="match status" value="1"/>
</dbReference>
<dbReference type="GO" id="GO:0019563">
    <property type="term" value="P:glycerol catabolic process"/>
    <property type="evidence" value="ECO:0007669"/>
    <property type="project" value="TreeGrafter"/>
</dbReference>
<name>A0A917W0G4_9ACTN</name>
<evidence type="ECO:0000313" key="7">
    <source>
        <dbReference type="EMBL" id="GGL51949.1"/>
    </source>
</evidence>
<dbReference type="GO" id="GO:0005524">
    <property type="term" value="F:ATP binding"/>
    <property type="evidence" value="ECO:0007669"/>
    <property type="project" value="UniProtKB-KW"/>
</dbReference>
<dbReference type="AlphaFoldDB" id="A0A917W0G4"/>
<evidence type="ECO:0000259" key="5">
    <source>
        <dbReference type="PROSITE" id="PS51480"/>
    </source>
</evidence>
<dbReference type="GO" id="GO:0004371">
    <property type="term" value="F:glycerone kinase activity"/>
    <property type="evidence" value="ECO:0007669"/>
    <property type="project" value="InterPro"/>
</dbReference>
<evidence type="ECO:0000256" key="1">
    <source>
        <dbReference type="ARBA" id="ARBA00022679"/>
    </source>
</evidence>
<feature type="domain" description="DhaK" evidence="6">
    <location>
        <begin position="7"/>
        <end position="327"/>
    </location>
</feature>
<dbReference type="Pfam" id="PF02733">
    <property type="entry name" value="Dak1"/>
    <property type="match status" value="1"/>
</dbReference>
<keyword evidence="1" id="KW-0808">Transferase</keyword>
<dbReference type="InterPro" id="IPR036117">
    <property type="entry name" value="DhaL_dom_sf"/>
</dbReference>
<sequence>MSYISNDPARFSEEATAGFVAAHADLVRAVPGGVARRTATPQGRVAVVIGGGSGHYPAFAGLVGPGLASGAAVGNVFASPSGQQVYNVAKAVENGGGVLLTCGNYAGDVLNFNQARDRLKAEGFAAETFFATDDISSAKPDEAEKRRGIAAALAVYKVASAAAEDGRSLDEVVALAKRVNDNCRTLGVAFSGCTLPGADEPLFTVPAGRMGVGVGIHGEPGIDETDRLTSAELAEMLWKAVYAEKPEGAGSRALVFVNGLGSVKNEELFILFNDIGPLAERDGVEIAGIEVGELVTSFEMAGVSLSLVWVDDEILDYWNRPAYTSGYRKGSVGSQAGQDGDVEVLEDVDEAEAIEVGEASEESRRAAEFAAELLQTVHATIREHQDELGRLDAIAGDGDHGIGMERGARAAAETAQQLLERGPGAQTLLVEAGAAWGAQAGGTSGVIWGALLDGIGRALGDDAAATPDSAVAGVRQGAEAVTRIGGAHPGDKTMVDALHPFVETLGEQVDSGESLAAGWQAAAAASTEAAEATKDLLPKLGRARPHAEKSLGTPDPGAISFALIVTAVGEKLASRER</sequence>
<evidence type="ECO:0000313" key="8">
    <source>
        <dbReference type="Proteomes" id="UP000613840"/>
    </source>
</evidence>
<protein>
    <submittedName>
        <fullName evidence="7">Erythrulose kinase</fullName>
    </submittedName>
</protein>
<evidence type="ECO:0000256" key="2">
    <source>
        <dbReference type="ARBA" id="ARBA00022741"/>
    </source>
</evidence>
<dbReference type="RefSeq" id="WP_188893889.1">
    <property type="nucleotide sequence ID" value="NZ_BMMZ01000002.1"/>
</dbReference>
<dbReference type="NCBIfam" id="NF011049">
    <property type="entry name" value="PRK14479.1"/>
    <property type="match status" value="1"/>
</dbReference>
<dbReference type="PROSITE" id="PS51480">
    <property type="entry name" value="DHAL"/>
    <property type="match status" value="1"/>
</dbReference>
<dbReference type="InterPro" id="IPR004006">
    <property type="entry name" value="DhaK_dom"/>
</dbReference>
<gene>
    <name evidence="7" type="ORF">GCM10011575_07790</name>
</gene>
<dbReference type="GO" id="GO:0006796">
    <property type="term" value="P:phosphate-containing compound metabolic process"/>
    <property type="evidence" value="ECO:0007669"/>
    <property type="project" value="UniProtKB-ARBA"/>
</dbReference>
<dbReference type="FunFam" id="3.40.50.10440:FF:000003">
    <property type="entry name" value="Homodimeric dihydroxyacetone kinase"/>
    <property type="match status" value="1"/>
</dbReference>
<keyword evidence="2" id="KW-0547">Nucleotide-binding</keyword>
<dbReference type="Gene3D" id="3.30.1180.20">
    <property type="entry name" value="Dihydroxyacetone kinase, domain 2"/>
    <property type="match status" value="1"/>
</dbReference>
<dbReference type="SUPFAM" id="SSF101473">
    <property type="entry name" value="DhaL-like"/>
    <property type="match status" value="1"/>
</dbReference>
<dbReference type="Proteomes" id="UP000613840">
    <property type="component" value="Unassembled WGS sequence"/>
</dbReference>
<accession>A0A917W0G4</accession>
<reference evidence="7" key="1">
    <citation type="journal article" date="2014" name="Int. J. Syst. Evol. Microbiol.">
        <title>Complete genome sequence of Corynebacterium casei LMG S-19264T (=DSM 44701T), isolated from a smear-ripened cheese.</title>
        <authorList>
            <consortium name="US DOE Joint Genome Institute (JGI-PGF)"/>
            <person name="Walter F."/>
            <person name="Albersmeier A."/>
            <person name="Kalinowski J."/>
            <person name="Ruckert C."/>
        </authorList>
    </citation>
    <scope>NUCLEOTIDE SEQUENCE</scope>
    <source>
        <strain evidence="7">CGMCC 4.7306</strain>
    </source>
</reference>
<comment type="caution">
    <text evidence="7">The sequence shown here is derived from an EMBL/GenBank/DDBJ whole genome shotgun (WGS) entry which is preliminary data.</text>
</comment>
<dbReference type="InterPro" id="IPR050861">
    <property type="entry name" value="Dihydroxyacetone_Kinase"/>
</dbReference>
<proteinExistence type="predicted"/>
<dbReference type="Gene3D" id="1.25.40.340">
    <property type="match status" value="1"/>
</dbReference>
<dbReference type="FunFam" id="1.25.40.340:FF:000002">
    <property type="entry name" value="Dihydroxyacetone kinase, L subunit"/>
    <property type="match status" value="1"/>
</dbReference>
<keyword evidence="8" id="KW-1185">Reference proteome</keyword>
<feature type="domain" description="DhaL" evidence="5">
    <location>
        <begin position="368"/>
        <end position="570"/>
    </location>
</feature>
<evidence type="ECO:0000259" key="6">
    <source>
        <dbReference type="PROSITE" id="PS51481"/>
    </source>
</evidence>
<dbReference type="Gene3D" id="3.40.50.10440">
    <property type="entry name" value="Dihydroxyacetone kinase, domain 1"/>
    <property type="match status" value="1"/>
</dbReference>
<dbReference type="PANTHER" id="PTHR28629:SF4">
    <property type="entry name" value="TRIOKINASE_FMN CYCLASE"/>
    <property type="match status" value="1"/>
</dbReference>
<dbReference type="SUPFAM" id="SSF82549">
    <property type="entry name" value="DAK1/DegV-like"/>
    <property type="match status" value="1"/>
</dbReference>
<dbReference type="EMBL" id="BMMZ01000002">
    <property type="protein sequence ID" value="GGL51949.1"/>
    <property type="molecule type" value="Genomic_DNA"/>
</dbReference>
<dbReference type="PROSITE" id="PS51481">
    <property type="entry name" value="DHAK"/>
    <property type="match status" value="1"/>
</dbReference>
<dbReference type="GO" id="GO:0005829">
    <property type="term" value="C:cytosol"/>
    <property type="evidence" value="ECO:0007669"/>
    <property type="project" value="TreeGrafter"/>
</dbReference>
<dbReference type="InterPro" id="IPR004007">
    <property type="entry name" value="DhaL_dom"/>
</dbReference>
<organism evidence="7 8">
    <name type="scientific">Microlunatus endophyticus</name>
    <dbReference type="NCBI Taxonomy" id="1716077"/>
    <lineage>
        <taxon>Bacteria</taxon>
        <taxon>Bacillati</taxon>
        <taxon>Actinomycetota</taxon>
        <taxon>Actinomycetes</taxon>
        <taxon>Propionibacteriales</taxon>
        <taxon>Propionibacteriaceae</taxon>
        <taxon>Microlunatus</taxon>
    </lineage>
</organism>